<reference evidence="2 3" key="1">
    <citation type="submission" date="2023-07" db="EMBL/GenBank/DDBJ databases">
        <title>Sequencing the genomes of 1000 actinobacteria strains.</title>
        <authorList>
            <person name="Klenk H.-P."/>
        </authorList>
    </citation>
    <scope>NUCLEOTIDE SEQUENCE [LARGE SCALE GENOMIC DNA]</scope>
    <source>
        <strain evidence="2 3">DSM 20167</strain>
    </source>
</reference>
<feature type="transmembrane region" description="Helical" evidence="1">
    <location>
        <begin position="269"/>
        <end position="298"/>
    </location>
</feature>
<sequence>MSTQPARQTVVGLIADTGMPLSLAVSLKDSLPAQLVSDLDNGAGWEVEVAEFSLPLAGNGEVELNAHSRQLREAGGWDYLVYLTDLPQYERGEPLTSSVNAGSGSAIVVLPALGIVRKKRLQRAVVQALAALHGVGDPYLRDDGRVLPAVDPFSLERRIEAAKTDDDAFETVKGMMGRLLLLIGMVRSNRPWRLVPSLSSAMAAALATGAFGVFYTNIWTMADYLPPQRLAIISLLSVVVMGSWLVLHNRLWERPVGNRHREKRVIYNLATLMTIASAILLMYLVLFAIILTGALIIIDARFLAMELGHEVGFGEYLNLSWLSASLGTIAGAVGSSLDNEESVRKATFSQREYERRQITLDKPTDSEN</sequence>
<proteinExistence type="predicted"/>
<gene>
    <name evidence="2" type="ORF">J2S64_003955</name>
</gene>
<feature type="transmembrane region" description="Helical" evidence="1">
    <location>
        <begin position="194"/>
        <end position="218"/>
    </location>
</feature>
<evidence type="ECO:0000313" key="2">
    <source>
        <dbReference type="EMBL" id="MDR7360264.1"/>
    </source>
</evidence>
<keyword evidence="3" id="KW-1185">Reference proteome</keyword>
<evidence type="ECO:0000313" key="3">
    <source>
        <dbReference type="Proteomes" id="UP001183817"/>
    </source>
</evidence>
<protein>
    <recommendedName>
        <fullName evidence="4">DUF2267 domain-containing protein</fullName>
    </recommendedName>
</protein>
<keyword evidence="1" id="KW-0472">Membrane</keyword>
<evidence type="ECO:0008006" key="4">
    <source>
        <dbReference type="Google" id="ProtNLM"/>
    </source>
</evidence>
<keyword evidence="1" id="KW-0812">Transmembrane</keyword>
<keyword evidence="1" id="KW-1133">Transmembrane helix</keyword>
<feature type="transmembrane region" description="Helical" evidence="1">
    <location>
        <begin position="230"/>
        <end position="248"/>
    </location>
</feature>
<dbReference type="RefSeq" id="WP_310293078.1">
    <property type="nucleotide sequence ID" value="NZ_BAAAWO010000001.1"/>
</dbReference>
<dbReference type="Proteomes" id="UP001183817">
    <property type="component" value="Unassembled WGS sequence"/>
</dbReference>
<evidence type="ECO:0000256" key="1">
    <source>
        <dbReference type="SAM" id="Phobius"/>
    </source>
</evidence>
<accession>A0ABU2BNN6</accession>
<name>A0ABU2BNN6_9MICC</name>
<dbReference type="EMBL" id="JAVDYI010000001">
    <property type="protein sequence ID" value="MDR7360264.1"/>
    <property type="molecule type" value="Genomic_DNA"/>
</dbReference>
<comment type="caution">
    <text evidence="2">The sequence shown here is derived from an EMBL/GenBank/DDBJ whole genome shotgun (WGS) entry which is preliminary data.</text>
</comment>
<organism evidence="2 3">
    <name type="scientific">Paeniglutamicibacter sulfureus</name>
    <dbReference type="NCBI Taxonomy" id="43666"/>
    <lineage>
        <taxon>Bacteria</taxon>
        <taxon>Bacillati</taxon>
        <taxon>Actinomycetota</taxon>
        <taxon>Actinomycetes</taxon>
        <taxon>Micrococcales</taxon>
        <taxon>Micrococcaceae</taxon>
        <taxon>Paeniglutamicibacter</taxon>
    </lineage>
</organism>